<dbReference type="SUPFAM" id="SSF52833">
    <property type="entry name" value="Thioredoxin-like"/>
    <property type="match status" value="1"/>
</dbReference>
<dbReference type="Pfam" id="PF13409">
    <property type="entry name" value="GST_N_2"/>
    <property type="match status" value="1"/>
</dbReference>
<dbReference type="PROSITE" id="PS50404">
    <property type="entry name" value="GST_NTER"/>
    <property type="match status" value="1"/>
</dbReference>
<keyword evidence="4" id="KW-1185">Reference proteome</keyword>
<accession>A0ABQ9FYV8</accession>
<dbReference type="InterPro" id="IPR010987">
    <property type="entry name" value="Glutathione-S-Trfase_C-like"/>
</dbReference>
<dbReference type="Proteomes" id="UP001217089">
    <property type="component" value="Unassembled WGS sequence"/>
</dbReference>
<dbReference type="PROSITE" id="PS50405">
    <property type="entry name" value="GST_CTER"/>
    <property type="match status" value="1"/>
</dbReference>
<dbReference type="EMBL" id="JARBDR010000018">
    <property type="protein sequence ID" value="KAJ8322067.1"/>
    <property type="molecule type" value="Genomic_DNA"/>
</dbReference>
<evidence type="ECO:0000313" key="4">
    <source>
        <dbReference type="Proteomes" id="UP001217089"/>
    </source>
</evidence>
<dbReference type="InterPro" id="IPR036282">
    <property type="entry name" value="Glutathione-S-Trfase_C_sf"/>
</dbReference>
<dbReference type="PANTHER" id="PTHR42673">
    <property type="entry name" value="MALEYLACETOACETATE ISOMERASE"/>
    <property type="match status" value="1"/>
</dbReference>
<name>A0ABQ9FYV8_TEGGR</name>
<feature type="domain" description="GST N-terminal" evidence="1">
    <location>
        <begin position="3"/>
        <end position="87"/>
    </location>
</feature>
<organism evidence="3 4">
    <name type="scientific">Tegillarca granosa</name>
    <name type="common">Malaysian cockle</name>
    <name type="synonym">Anadara granosa</name>
    <dbReference type="NCBI Taxonomy" id="220873"/>
    <lineage>
        <taxon>Eukaryota</taxon>
        <taxon>Metazoa</taxon>
        <taxon>Spiralia</taxon>
        <taxon>Lophotrochozoa</taxon>
        <taxon>Mollusca</taxon>
        <taxon>Bivalvia</taxon>
        <taxon>Autobranchia</taxon>
        <taxon>Pteriomorphia</taxon>
        <taxon>Arcoida</taxon>
        <taxon>Arcoidea</taxon>
        <taxon>Arcidae</taxon>
        <taxon>Tegillarca</taxon>
    </lineage>
</organism>
<dbReference type="PANTHER" id="PTHR42673:SF4">
    <property type="entry name" value="MALEYLACETOACETATE ISOMERASE"/>
    <property type="match status" value="1"/>
</dbReference>
<proteinExistence type="predicted"/>
<dbReference type="Pfam" id="PF13410">
    <property type="entry name" value="GST_C_2"/>
    <property type="match status" value="1"/>
</dbReference>
<gene>
    <name evidence="3" type="ORF">KUTeg_000538</name>
</gene>
<dbReference type="Gene3D" id="1.20.1050.10">
    <property type="match status" value="1"/>
</dbReference>
<dbReference type="InterPro" id="IPR004045">
    <property type="entry name" value="Glutathione_S-Trfase_N"/>
</dbReference>
<evidence type="ECO:0000313" key="3">
    <source>
        <dbReference type="EMBL" id="KAJ8322067.1"/>
    </source>
</evidence>
<dbReference type="CDD" id="cd00570">
    <property type="entry name" value="GST_N_family"/>
    <property type="match status" value="1"/>
</dbReference>
<reference evidence="3 4" key="1">
    <citation type="submission" date="2022-12" db="EMBL/GenBank/DDBJ databases">
        <title>Chromosome-level genome of Tegillarca granosa.</title>
        <authorList>
            <person name="Kim J."/>
        </authorList>
    </citation>
    <scope>NUCLEOTIDE SEQUENCE [LARGE SCALE GENOMIC DNA]</scope>
    <source>
        <strain evidence="3">Teg-2019</strain>
        <tissue evidence="3">Adductor muscle</tissue>
    </source>
</reference>
<dbReference type="SUPFAM" id="SSF47616">
    <property type="entry name" value="GST C-terminal domain-like"/>
    <property type="match status" value="1"/>
</dbReference>
<dbReference type="InterPro" id="IPR036249">
    <property type="entry name" value="Thioredoxin-like_sf"/>
</dbReference>
<evidence type="ECO:0000259" key="1">
    <source>
        <dbReference type="PROSITE" id="PS50404"/>
    </source>
</evidence>
<sequence length="179" mass="20799">MADGMFLFWGSGSTPCMRVMMVLEEKGFSGYHQRQISFEKKENKCDEIMKLNPRGQVPTFTDKDGDIVINESQAICLYLEDTYKNQGVQLIPTDPQKKGFVLQRLCEEGEGRFICGDEFTMADVYLFTHLALCVRMGLDITKYRMLSEYYNRIKRRESVQKSWPPDWEDTPNLTFMTGI</sequence>
<comment type="caution">
    <text evidence="3">The sequence shown here is derived from an EMBL/GenBank/DDBJ whole genome shotgun (WGS) entry which is preliminary data.</text>
</comment>
<dbReference type="Gene3D" id="3.40.30.10">
    <property type="entry name" value="Glutaredoxin"/>
    <property type="match status" value="1"/>
</dbReference>
<feature type="domain" description="GST C-terminal" evidence="2">
    <location>
        <begin position="50"/>
        <end position="172"/>
    </location>
</feature>
<evidence type="ECO:0000259" key="2">
    <source>
        <dbReference type="PROSITE" id="PS50405"/>
    </source>
</evidence>
<protein>
    <submittedName>
        <fullName evidence="3">Uncharacterized protein</fullName>
    </submittedName>
</protein>